<dbReference type="PATRIC" id="fig|741277.3.peg.549"/>
<organism evidence="1 2">
    <name type="scientific">Fischerella thermalis JSC-11</name>
    <dbReference type="NCBI Taxonomy" id="741277"/>
    <lineage>
        <taxon>Bacteria</taxon>
        <taxon>Bacillati</taxon>
        <taxon>Cyanobacteriota</taxon>
        <taxon>Cyanophyceae</taxon>
        <taxon>Nostocales</taxon>
        <taxon>Hapalosiphonaceae</taxon>
        <taxon>Fischerella</taxon>
    </lineage>
</organism>
<dbReference type="GeneID" id="300110594"/>
<comment type="caution">
    <text evidence="1">The sequence shown here is derived from an EMBL/GenBank/DDBJ whole genome shotgun (WGS) entry which is preliminary data.</text>
</comment>
<dbReference type="EMBL" id="AGIZ01000001">
    <property type="protein sequence ID" value="EHC19656.1"/>
    <property type="molecule type" value="Genomic_DNA"/>
</dbReference>
<reference evidence="1 2" key="1">
    <citation type="submission" date="2011-09" db="EMBL/GenBank/DDBJ databases">
        <title>The draft genome of Fischerella sp. JSC-11.</title>
        <authorList>
            <consortium name="US DOE Joint Genome Institute (JGI-PGF)"/>
            <person name="Lucas S."/>
            <person name="Han J."/>
            <person name="Lapidus A."/>
            <person name="Cheng J.-F."/>
            <person name="Goodwin L."/>
            <person name="Pitluck S."/>
            <person name="Peters L."/>
            <person name="Land M.L."/>
            <person name="Hauser L."/>
            <person name="Sarkisova S."/>
            <person name="Bryant D.A."/>
            <person name="Brown I."/>
            <person name="Woyke T.J."/>
        </authorList>
    </citation>
    <scope>NUCLEOTIDE SEQUENCE [LARGE SCALE GENOMIC DNA]</scope>
    <source>
        <strain evidence="1 2">JSC-11</strain>
    </source>
</reference>
<dbReference type="RefSeq" id="WP_009454391.1">
    <property type="nucleotide sequence ID" value="NZ_AGIZ01000001.1"/>
</dbReference>
<protein>
    <submittedName>
        <fullName evidence="1">Uncharacterized protein</fullName>
    </submittedName>
</protein>
<gene>
    <name evidence="1" type="ORF">FJSC11DRAFT_0473</name>
</gene>
<sequence length="129" mass="14602">MLLRQPQRHIPSTGYQARRVGRDLLHLWLSVQPTVPNSCDQMQRSAGGLRFDFTAFQANTIALSKSFRVLATLSVSTFFAAKPAPLSTELGWLSSLLFRQIQYTPIPYQLKSHYAYYAYFVSSIVVVAE</sequence>
<evidence type="ECO:0000313" key="1">
    <source>
        <dbReference type="EMBL" id="EHC19656.1"/>
    </source>
</evidence>
<dbReference type="Proteomes" id="UP000004344">
    <property type="component" value="Unassembled WGS sequence"/>
</dbReference>
<name>G6FNM6_9CYAN</name>
<accession>G6FNM6</accession>
<keyword evidence="2" id="KW-1185">Reference proteome</keyword>
<evidence type="ECO:0000313" key="2">
    <source>
        <dbReference type="Proteomes" id="UP000004344"/>
    </source>
</evidence>
<proteinExistence type="predicted"/>
<dbReference type="AlphaFoldDB" id="G6FNM6"/>